<dbReference type="EMBL" id="JAWXXR010000001">
    <property type="protein sequence ID" value="MDX6017041.1"/>
    <property type="molecule type" value="Genomic_DNA"/>
</dbReference>
<reference evidence="2 3" key="1">
    <citation type="submission" date="2023-11" db="EMBL/GenBank/DDBJ databases">
        <title>MicrobeMod: A computational toolkit for identifying prokaryotic methylation and restriction-modification with nanopore sequencing.</title>
        <authorList>
            <person name="Crits-Christoph A."/>
            <person name="Kang S.C."/>
            <person name="Lee H."/>
            <person name="Ostrov N."/>
        </authorList>
    </citation>
    <scope>NUCLEOTIDE SEQUENCE [LARGE SCALE GENOMIC DNA]</scope>
    <source>
        <strain evidence="2 3">ATCC BAA-2732</strain>
    </source>
</reference>
<evidence type="ECO:0000313" key="3">
    <source>
        <dbReference type="Proteomes" id="UP001272773"/>
    </source>
</evidence>
<dbReference type="Proteomes" id="UP001272773">
    <property type="component" value="Unassembled WGS sequence"/>
</dbReference>
<organism evidence="2 3">
    <name type="scientific">Shewanella indica</name>
    <dbReference type="NCBI Taxonomy" id="768528"/>
    <lineage>
        <taxon>Bacteria</taxon>
        <taxon>Pseudomonadati</taxon>
        <taxon>Pseudomonadota</taxon>
        <taxon>Gammaproteobacteria</taxon>
        <taxon>Alteromonadales</taxon>
        <taxon>Shewanellaceae</taxon>
        <taxon>Shewanella</taxon>
    </lineage>
</organism>
<protein>
    <recommendedName>
        <fullName evidence="4">Lipoprotein</fullName>
    </recommendedName>
</protein>
<comment type="caution">
    <text evidence="2">The sequence shown here is derived from an EMBL/GenBank/DDBJ whole genome shotgun (WGS) entry which is preliminary data.</text>
</comment>
<sequence length="221" mass="25090">MKLMKQFWLSLTLLVCGCTTTTLEVASVPSIKPWDSVPDKKVYTYNKSLDDIVEFSDVNISLSLTNYETQYRGLAMLGIELERWPNSKFDSDEIILALGVTPLKNGLELMGEGIALIMKFDGGDMYVKPHKVMKYNRSDTLFCGFDNSIDGWGGRSIDVGNKKESLLKSSRFSDNCYNLYFKLPEKIKDADFALDFSESLLPLNSKVVYFHKKLIKWTSSN</sequence>
<evidence type="ECO:0000313" key="2">
    <source>
        <dbReference type="EMBL" id="MDX6017041.1"/>
    </source>
</evidence>
<feature type="chain" id="PRO_5045451071" description="Lipoprotein" evidence="1">
    <location>
        <begin position="27"/>
        <end position="221"/>
    </location>
</feature>
<evidence type="ECO:0000256" key="1">
    <source>
        <dbReference type="SAM" id="SignalP"/>
    </source>
</evidence>
<keyword evidence="1" id="KW-0732">Signal</keyword>
<evidence type="ECO:0008006" key="4">
    <source>
        <dbReference type="Google" id="ProtNLM"/>
    </source>
</evidence>
<dbReference type="GeneID" id="88624229"/>
<gene>
    <name evidence="2" type="ORF">SIL79_11935</name>
</gene>
<keyword evidence="3" id="KW-1185">Reference proteome</keyword>
<feature type="signal peptide" evidence="1">
    <location>
        <begin position="1"/>
        <end position="26"/>
    </location>
</feature>
<name>A0ABU4QC75_9GAMM</name>
<dbReference type="RefSeq" id="WP_162207339.1">
    <property type="nucleotide sequence ID" value="NZ_JAIVLE010000036.1"/>
</dbReference>
<proteinExistence type="predicted"/>
<accession>A0ABU4QC75</accession>
<dbReference type="PROSITE" id="PS51257">
    <property type="entry name" value="PROKAR_LIPOPROTEIN"/>
    <property type="match status" value="1"/>
</dbReference>